<dbReference type="NCBIfam" id="TIGR00688">
    <property type="entry name" value="rarD"/>
    <property type="match status" value="1"/>
</dbReference>
<dbReference type="InterPro" id="IPR000620">
    <property type="entry name" value="EamA_dom"/>
</dbReference>
<evidence type="ECO:0000256" key="6">
    <source>
        <dbReference type="ARBA" id="ARBA00022989"/>
    </source>
</evidence>
<comment type="similarity">
    <text evidence="2">Belongs to the EamA transporter family.</text>
</comment>
<dbReference type="SUPFAM" id="SSF103481">
    <property type="entry name" value="Multidrug resistance efflux transporter EmrE"/>
    <property type="match status" value="2"/>
</dbReference>
<name>A0ABV8LF93_9ACTN</name>
<dbReference type="PANTHER" id="PTHR22911:SF137">
    <property type="entry name" value="SOLUTE CARRIER FAMILY 35 MEMBER G2-RELATED"/>
    <property type="match status" value="1"/>
</dbReference>
<protein>
    <submittedName>
        <fullName evidence="10">EamA family transporter RarD</fullName>
    </submittedName>
</protein>
<keyword evidence="7 8" id="KW-0472">Membrane</keyword>
<dbReference type="Pfam" id="PF00892">
    <property type="entry name" value="EamA"/>
    <property type="match status" value="1"/>
</dbReference>
<dbReference type="Proteomes" id="UP001595816">
    <property type="component" value="Unassembled WGS sequence"/>
</dbReference>
<gene>
    <name evidence="10" type="primary">rarD</name>
    <name evidence="10" type="ORF">ACFOZ4_03000</name>
</gene>
<sequence>MNEVRRGYLLGIGAYVMWGFFPLYFKHLQAAGAAEILAHRVVWSLTTVAIIVTALRRWRAVAGLRRQPKRLAAMALAAVLIAVNWGTYIYGVNSSRVVETALGYFITPLVVIMLGVVVLHERLRRGQWFAVAVGVVSVVVLAVDYGRLPWIALTLACSFGLYGLVKKRVGLPPADGLLLESAVLALPAMIYLMTLRHSSFGSAGATHTFLLVFSGIATVVPLMMFAGAANRIPLYGIGMLQYIGPIIQFGLGVFWFHEPMPTARWIGFALVWLALGIFSADGFVHLTRQRSIAVHVVEDGGSSAALTVRPHDTETTPTA</sequence>
<keyword evidence="3" id="KW-0813">Transport</keyword>
<evidence type="ECO:0000256" key="3">
    <source>
        <dbReference type="ARBA" id="ARBA00022448"/>
    </source>
</evidence>
<evidence type="ECO:0000256" key="5">
    <source>
        <dbReference type="ARBA" id="ARBA00022692"/>
    </source>
</evidence>
<evidence type="ECO:0000313" key="11">
    <source>
        <dbReference type="Proteomes" id="UP001595816"/>
    </source>
</evidence>
<evidence type="ECO:0000256" key="8">
    <source>
        <dbReference type="SAM" id="Phobius"/>
    </source>
</evidence>
<evidence type="ECO:0000259" key="9">
    <source>
        <dbReference type="Pfam" id="PF00892"/>
    </source>
</evidence>
<dbReference type="RefSeq" id="WP_253759624.1">
    <property type="nucleotide sequence ID" value="NZ_JAMZDZ010000001.1"/>
</dbReference>
<comment type="caution">
    <text evidence="10">The sequence shown here is derived from an EMBL/GenBank/DDBJ whole genome shotgun (WGS) entry which is preliminary data.</text>
</comment>
<keyword evidence="5 8" id="KW-0812">Transmembrane</keyword>
<feature type="transmembrane region" description="Helical" evidence="8">
    <location>
        <begin position="262"/>
        <end position="284"/>
    </location>
</feature>
<feature type="transmembrane region" description="Helical" evidence="8">
    <location>
        <begin position="177"/>
        <end position="195"/>
    </location>
</feature>
<evidence type="ECO:0000256" key="2">
    <source>
        <dbReference type="ARBA" id="ARBA00007362"/>
    </source>
</evidence>
<feature type="transmembrane region" description="Helical" evidence="8">
    <location>
        <begin position="102"/>
        <end position="119"/>
    </location>
</feature>
<feature type="transmembrane region" description="Helical" evidence="8">
    <location>
        <begin position="7"/>
        <end position="25"/>
    </location>
</feature>
<evidence type="ECO:0000256" key="7">
    <source>
        <dbReference type="ARBA" id="ARBA00023136"/>
    </source>
</evidence>
<proteinExistence type="inferred from homology"/>
<feature type="transmembrane region" description="Helical" evidence="8">
    <location>
        <begin position="149"/>
        <end position="165"/>
    </location>
</feature>
<comment type="subcellular location">
    <subcellularLocation>
        <location evidence="1">Cell membrane</location>
        <topology evidence="1">Multi-pass membrane protein</topology>
    </subcellularLocation>
</comment>
<dbReference type="InterPro" id="IPR037185">
    <property type="entry name" value="EmrE-like"/>
</dbReference>
<feature type="transmembrane region" description="Helical" evidence="8">
    <location>
        <begin position="207"/>
        <end position="227"/>
    </location>
</feature>
<dbReference type="InterPro" id="IPR004626">
    <property type="entry name" value="RarD"/>
</dbReference>
<feature type="domain" description="EamA" evidence="9">
    <location>
        <begin position="6"/>
        <end position="141"/>
    </location>
</feature>
<evidence type="ECO:0000256" key="1">
    <source>
        <dbReference type="ARBA" id="ARBA00004651"/>
    </source>
</evidence>
<organism evidence="10 11">
    <name type="scientific">Hamadaea flava</name>
    <dbReference type="NCBI Taxonomy" id="1742688"/>
    <lineage>
        <taxon>Bacteria</taxon>
        <taxon>Bacillati</taxon>
        <taxon>Actinomycetota</taxon>
        <taxon>Actinomycetes</taxon>
        <taxon>Micromonosporales</taxon>
        <taxon>Micromonosporaceae</taxon>
        <taxon>Hamadaea</taxon>
    </lineage>
</organism>
<feature type="transmembrane region" description="Helical" evidence="8">
    <location>
        <begin position="234"/>
        <end position="256"/>
    </location>
</feature>
<accession>A0ABV8LF93</accession>
<dbReference type="PANTHER" id="PTHR22911">
    <property type="entry name" value="ACYL-MALONYL CONDENSING ENZYME-RELATED"/>
    <property type="match status" value="1"/>
</dbReference>
<feature type="transmembrane region" description="Helical" evidence="8">
    <location>
        <begin position="70"/>
        <end position="90"/>
    </location>
</feature>
<evidence type="ECO:0000256" key="4">
    <source>
        <dbReference type="ARBA" id="ARBA00022475"/>
    </source>
</evidence>
<reference evidence="11" key="1">
    <citation type="journal article" date="2019" name="Int. J. Syst. Evol. Microbiol.">
        <title>The Global Catalogue of Microorganisms (GCM) 10K type strain sequencing project: providing services to taxonomists for standard genome sequencing and annotation.</title>
        <authorList>
            <consortium name="The Broad Institute Genomics Platform"/>
            <consortium name="The Broad Institute Genome Sequencing Center for Infectious Disease"/>
            <person name="Wu L."/>
            <person name="Ma J."/>
        </authorList>
    </citation>
    <scope>NUCLEOTIDE SEQUENCE [LARGE SCALE GENOMIC DNA]</scope>
    <source>
        <strain evidence="11">CGMCC 4.7289</strain>
    </source>
</reference>
<keyword evidence="11" id="KW-1185">Reference proteome</keyword>
<evidence type="ECO:0000313" key="10">
    <source>
        <dbReference type="EMBL" id="MFC4129566.1"/>
    </source>
</evidence>
<keyword evidence="6 8" id="KW-1133">Transmembrane helix</keyword>
<keyword evidence="4" id="KW-1003">Cell membrane</keyword>
<dbReference type="EMBL" id="JBHSAY010000003">
    <property type="protein sequence ID" value="MFC4129566.1"/>
    <property type="molecule type" value="Genomic_DNA"/>
</dbReference>
<feature type="transmembrane region" description="Helical" evidence="8">
    <location>
        <begin position="37"/>
        <end position="58"/>
    </location>
</feature>
<feature type="transmembrane region" description="Helical" evidence="8">
    <location>
        <begin position="126"/>
        <end position="143"/>
    </location>
</feature>